<feature type="domain" description="NTP pyrophosphohydrolase MazG-like" evidence="1">
    <location>
        <begin position="25"/>
        <end position="108"/>
    </location>
</feature>
<dbReference type="Pfam" id="PF03819">
    <property type="entry name" value="MazG"/>
    <property type="match status" value="1"/>
</dbReference>
<dbReference type="EMBL" id="JAZGLY010000002">
    <property type="protein sequence ID" value="MEE6186459.1"/>
    <property type="molecule type" value="Genomic_DNA"/>
</dbReference>
<reference evidence="2 3" key="1">
    <citation type="submission" date="2024-01" db="EMBL/GenBank/DDBJ databases">
        <title>Niabella digestum sp. nov., isolated from waste digestion system.</title>
        <authorList>
            <person name="Zhang L."/>
        </authorList>
    </citation>
    <scope>NUCLEOTIDE SEQUENCE [LARGE SCALE GENOMIC DNA]</scope>
    <source>
        <strain evidence="2 3">A18</strain>
    </source>
</reference>
<organism evidence="2 3">
    <name type="scientific">Niabella digestorum</name>
    <dbReference type="NCBI Taxonomy" id="3117701"/>
    <lineage>
        <taxon>Bacteria</taxon>
        <taxon>Pseudomonadati</taxon>
        <taxon>Bacteroidota</taxon>
        <taxon>Chitinophagia</taxon>
        <taxon>Chitinophagales</taxon>
        <taxon>Chitinophagaceae</taxon>
        <taxon>Niabella</taxon>
    </lineage>
</organism>
<evidence type="ECO:0000259" key="1">
    <source>
        <dbReference type="Pfam" id="PF03819"/>
    </source>
</evidence>
<name>A0ABU7REP0_9BACT</name>
<dbReference type="CDD" id="cd11531">
    <property type="entry name" value="NTP-PPase_BsYpjD"/>
    <property type="match status" value="1"/>
</dbReference>
<gene>
    <name evidence="2" type="ORF">V2H41_04155</name>
</gene>
<dbReference type="Gene3D" id="1.10.287.1080">
    <property type="entry name" value="MazG-like"/>
    <property type="match status" value="1"/>
</dbReference>
<dbReference type="SUPFAM" id="SSF101386">
    <property type="entry name" value="all-alpha NTP pyrophosphatases"/>
    <property type="match status" value="1"/>
</dbReference>
<dbReference type="InterPro" id="IPR047046">
    <property type="entry name" value="YpjD/YvdC"/>
</dbReference>
<sequence>MSITISEAQQRVDEWIKTIGVRYFGELTNMAILTEEVGELARHMARLYGDQSYKDGKKYSDDERKALLGEEMADVLWVLLCLANQTGVDLTAALQQSFEKKTKRDADRHASNEKLK</sequence>
<evidence type="ECO:0000313" key="3">
    <source>
        <dbReference type="Proteomes" id="UP001357452"/>
    </source>
</evidence>
<dbReference type="RefSeq" id="WP_330973868.1">
    <property type="nucleotide sequence ID" value="NZ_JAZGLY010000002.1"/>
</dbReference>
<dbReference type="Proteomes" id="UP001357452">
    <property type="component" value="Unassembled WGS sequence"/>
</dbReference>
<keyword evidence="3" id="KW-1185">Reference proteome</keyword>
<proteinExistence type="predicted"/>
<dbReference type="PIRSF" id="PIRSF029904">
    <property type="entry name" value="UCP029904_pph"/>
    <property type="match status" value="1"/>
</dbReference>
<dbReference type="PANTHER" id="PTHR42692">
    <property type="entry name" value="NUCLEOTIDE PYROPHOSPHOHYDROLASE"/>
    <property type="match status" value="1"/>
</dbReference>
<accession>A0ABU7REP0</accession>
<dbReference type="PANTHER" id="PTHR42692:SF1">
    <property type="entry name" value="NUCLEOTIDE PYROPHOSPHOHYDROLASE"/>
    <property type="match status" value="1"/>
</dbReference>
<dbReference type="InterPro" id="IPR012359">
    <property type="entry name" value="MazG-related_YpjD"/>
</dbReference>
<evidence type="ECO:0000313" key="2">
    <source>
        <dbReference type="EMBL" id="MEE6186459.1"/>
    </source>
</evidence>
<protein>
    <submittedName>
        <fullName evidence="2">Nucleotide pyrophosphohydrolase</fullName>
    </submittedName>
</protein>
<dbReference type="InterPro" id="IPR004518">
    <property type="entry name" value="MazG-like_dom"/>
</dbReference>
<comment type="caution">
    <text evidence="2">The sequence shown here is derived from an EMBL/GenBank/DDBJ whole genome shotgun (WGS) entry which is preliminary data.</text>
</comment>